<dbReference type="RefSeq" id="WP_100313681.1">
    <property type="nucleotide sequence ID" value="NZ_PGFG01000001.1"/>
</dbReference>
<dbReference type="EMBL" id="PGFG01000001">
    <property type="protein sequence ID" value="PJJ75017.1"/>
    <property type="molecule type" value="Genomic_DNA"/>
</dbReference>
<reference evidence="1 2" key="1">
    <citation type="submission" date="2017-11" db="EMBL/GenBank/DDBJ databases">
        <title>Genomic Encyclopedia of Archaeal and Bacterial Type Strains, Phase II (KMG-II): From Individual Species to Whole Genera.</title>
        <authorList>
            <person name="Goeker M."/>
        </authorList>
    </citation>
    <scope>NUCLEOTIDE SEQUENCE [LARGE SCALE GENOMIC DNA]</scope>
    <source>
        <strain evidence="1 2">DSM 27268</strain>
    </source>
</reference>
<evidence type="ECO:0000313" key="1">
    <source>
        <dbReference type="EMBL" id="PJJ75017.1"/>
    </source>
</evidence>
<dbReference type="AlphaFoldDB" id="A0A2M9CSZ0"/>
<dbReference type="Gene3D" id="3.90.550.10">
    <property type="entry name" value="Spore Coat Polysaccharide Biosynthesis Protein SpsA, Chain A"/>
    <property type="match status" value="1"/>
</dbReference>
<dbReference type="PANTHER" id="PTHR36529">
    <property type="entry name" value="SLL1095 PROTEIN"/>
    <property type="match status" value="1"/>
</dbReference>
<dbReference type="PANTHER" id="PTHR36529:SF1">
    <property type="entry name" value="GLYCOSYLTRANSFERASE"/>
    <property type="match status" value="1"/>
</dbReference>
<dbReference type="SUPFAM" id="SSF53448">
    <property type="entry name" value="Nucleotide-diphospho-sugar transferases"/>
    <property type="match status" value="1"/>
</dbReference>
<comment type="caution">
    <text evidence="1">The sequence shown here is derived from an EMBL/GenBank/DDBJ whole genome shotgun (WGS) entry which is preliminary data.</text>
</comment>
<accession>A0A2M9CSZ0</accession>
<dbReference type="NCBIfam" id="TIGR04282">
    <property type="entry name" value="glyco_like_cofC"/>
    <property type="match status" value="1"/>
</dbReference>
<evidence type="ECO:0008006" key="3">
    <source>
        <dbReference type="Google" id="ProtNLM"/>
    </source>
</evidence>
<dbReference type="OrthoDB" id="9798250at2"/>
<keyword evidence="2" id="KW-1185">Reference proteome</keyword>
<sequence>MVKKALIIFVKNPKLGQVKTRLARTIGPHAALLIYRELLHHTYSIANLVEADRFVFYADGIVEQDLWDGRYIKCEQFGVDLGQRMTHAFCHVFSLSYQQAVIIGSDCFALTAAHIEQAFSELENSDVVIGPAEDGGYYLLGMKTHIPQLFESIPWSTPSVLNMTLQKLQDLKLSYRLLEELPDVDEWDDVPGHLRWLKE</sequence>
<proteinExistence type="predicted"/>
<protein>
    <recommendedName>
        <fullName evidence="3">Glycosyltransferase A (GT-A) superfamily protein (DUF2064 family)</fullName>
    </recommendedName>
</protein>
<organism evidence="1 2">
    <name type="scientific">Thermoflavifilum aggregans</name>
    <dbReference type="NCBI Taxonomy" id="454188"/>
    <lineage>
        <taxon>Bacteria</taxon>
        <taxon>Pseudomonadati</taxon>
        <taxon>Bacteroidota</taxon>
        <taxon>Chitinophagia</taxon>
        <taxon>Chitinophagales</taxon>
        <taxon>Chitinophagaceae</taxon>
        <taxon>Thermoflavifilum</taxon>
    </lineage>
</organism>
<evidence type="ECO:0000313" key="2">
    <source>
        <dbReference type="Proteomes" id="UP000230000"/>
    </source>
</evidence>
<gene>
    <name evidence="1" type="ORF">BXY57_0585</name>
</gene>
<dbReference type="InterPro" id="IPR029044">
    <property type="entry name" value="Nucleotide-diphossugar_trans"/>
</dbReference>
<dbReference type="Pfam" id="PF09837">
    <property type="entry name" value="DUF2064"/>
    <property type="match status" value="1"/>
</dbReference>
<dbReference type="Proteomes" id="UP000230000">
    <property type="component" value="Unassembled WGS sequence"/>
</dbReference>
<name>A0A2M9CSZ0_9BACT</name>
<dbReference type="InterPro" id="IPR018641">
    <property type="entry name" value="Trfase_1_rSAM/seldom-assoc"/>
</dbReference>